<feature type="compositionally biased region" description="Basic residues" evidence="1">
    <location>
        <begin position="90"/>
        <end position="102"/>
    </location>
</feature>
<dbReference type="AlphaFoldDB" id="A0A812QKA2"/>
<dbReference type="Proteomes" id="UP000601435">
    <property type="component" value="Unassembled WGS sequence"/>
</dbReference>
<sequence>MSFEVGARVVIQGFDGREGAEAEVVSIDETSGTYECKLLGADLDGEKLFCKAENLKAAAEAEVEDPDQKLRELVKDAGHREDSSSEKEKKKSKKKSKKKRKK</sequence>
<protein>
    <submittedName>
        <fullName evidence="2">Uncharacterized protein</fullName>
    </submittedName>
</protein>
<feature type="region of interest" description="Disordered" evidence="1">
    <location>
        <begin position="60"/>
        <end position="102"/>
    </location>
</feature>
<proteinExistence type="predicted"/>
<comment type="caution">
    <text evidence="2">The sequence shown here is derived from an EMBL/GenBank/DDBJ whole genome shotgun (WGS) entry which is preliminary data.</text>
</comment>
<feature type="non-terminal residue" evidence="2">
    <location>
        <position position="1"/>
    </location>
</feature>
<dbReference type="EMBL" id="CAJNJA010016860">
    <property type="protein sequence ID" value="CAE7389940.1"/>
    <property type="molecule type" value="Genomic_DNA"/>
</dbReference>
<accession>A0A812QKA2</accession>
<name>A0A812QKA2_9DINO</name>
<evidence type="ECO:0000313" key="3">
    <source>
        <dbReference type="Proteomes" id="UP000601435"/>
    </source>
</evidence>
<dbReference type="OrthoDB" id="438709at2759"/>
<evidence type="ECO:0000313" key="2">
    <source>
        <dbReference type="EMBL" id="CAE7389940.1"/>
    </source>
</evidence>
<organism evidence="2 3">
    <name type="scientific">Symbiodinium necroappetens</name>
    <dbReference type="NCBI Taxonomy" id="1628268"/>
    <lineage>
        <taxon>Eukaryota</taxon>
        <taxon>Sar</taxon>
        <taxon>Alveolata</taxon>
        <taxon>Dinophyceae</taxon>
        <taxon>Suessiales</taxon>
        <taxon>Symbiodiniaceae</taxon>
        <taxon>Symbiodinium</taxon>
    </lineage>
</organism>
<feature type="compositionally biased region" description="Basic and acidic residues" evidence="1">
    <location>
        <begin position="66"/>
        <end position="89"/>
    </location>
</feature>
<gene>
    <name evidence="2" type="ORF">SNEC2469_LOCUS10588</name>
</gene>
<keyword evidence="3" id="KW-1185">Reference proteome</keyword>
<evidence type="ECO:0000256" key="1">
    <source>
        <dbReference type="SAM" id="MobiDB-lite"/>
    </source>
</evidence>
<reference evidence="2" key="1">
    <citation type="submission" date="2021-02" db="EMBL/GenBank/DDBJ databases">
        <authorList>
            <person name="Dougan E. K."/>
            <person name="Rhodes N."/>
            <person name="Thang M."/>
            <person name="Chan C."/>
        </authorList>
    </citation>
    <scope>NUCLEOTIDE SEQUENCE</scope>
</reference>